<evidence type="ECO:0000313" key="3">
    <source>
        <dbReference type="Proteomes" id="UP000002429"/>
    </source>
</evidence>
<dbReference type="AlphaFoldDB" id="Q1LF10"/>
<geneLocation type="plasmid" evidence="2 3">
    <name>megaplasmid</name>
</geneLocation>
<keyword evidence="2" id="KW-0614">Plasmid</keyword>
<dbReference type="Pfam" id="PF12085">
    <property type="entry name" value="DUF3562"/>
    <property type="match status" value="1"/>
</dbReference>
<dbReference type="InterPro" id="IPR021945">
    <property type="entry name" value="DUF3562"/>
</dbReference>
<gene>
    <name evidence="2" type="ordered locus">Rmet_4401</name>
</gene>
<evidence type="ECO:0000313" key="2">
    <source>
        <dbReference type="EMBL" id="ABF11266.1"/>
    </source>
</evidence>
<reference evidence="3" key="1">
    <citation type="journal article" date="2010" name="PLoS ONE">
        <title>The complete genome sequence of Cupriavidus metallidurans strain CH34, a master survivalist in harsh and anthropogenic environments.</title>
        <authorList>
            <person name="Janssen P.J."/>
            <person name="Van Houdt R."/>
            <person name="Moors H."/>
            <person name="Monsieurs P."/>
            <person name="Morin N."/>
            <person name="Michaux A."/>
            <person name="Benotmane M.A."/>
            <person name="Leys N."/>
            <person name="Vallaeys T."/>
            <person name="Lapidus A."/>
            <person name="Monchy S."/>
            <person name="Medigue C."/>
            <person name="Taghavi S."/>
            <person name="McCorkle S."/>
            <person name="Dunn J."/>
            <person name="van der Lelie D."/>
            <person name="Mergeay M."/>
        </authorList>
    </citation>
    <scope>NUCLEOTIDE SEQUENCE [LARGE SCALE GENOMIC DNA]</scope>
    <source>
        <strain evidence="3">ATCC 43123 / DSM 2839 / NBRC 102507 / CH34</strain>
    </source>
</reference>
<feature type="region of interest" description="Disordered" evidence="1">
    <location>
        <begin position="55"/>
        <end position="86"/>
    </location>
</feature>
<accession>Q1LF10</accession>
<evidence type="ECO:0008006" key="4">
    <source>
        <dbReference type="Google" id="ProtNLM"/>
    </source>
</evidence>
<dbReference type="EMBL" id="CP000353">
    <property type="protein sequence ID" value="ABF11266.1"/>
    <property type="molecule type" value="Genomic_DNA"/>
</dbReference>
<dbReference type="Proteomes" id="UP000002429">
    <property type="component" value="Plasmid megaplasmid"/>
</dbReference>
<evidence type="ECO:0000256" key="1">
    <source>
        <dbReference type="SAM" id="MobiDB-lite"/>
    </source>
</evidence>
<keyword evidence="3" id="KW-1185">Reference proteome</keyword>
<dbReference type="HOGENOM" id="CLU_1766488_0_0_4"/>
<sequence>MPTAGKQNTTTPCVESKGNRRRGLSRVLGHMQYVGCTWNACYSVYTRQTPHREGPAMYLAPGTEPDRSSPAIPSASGGGSMRRPASGEHAIDRIAELYGAPRKLVEREFWDAWCSLSSDARILDYVVVLAERRVIKALRGRYAAGPH</sequence>
<dbReference type="KEGG" id="rme:Rmet_4401"/>
<protein>
    <recommendedName>
        <fullName evidence="4">DUF3562 domain-containing protein</fullName>
    </recommendedName>
</protein>
<name>Q1LF10_CUPMC</name>
<organism evidence="2 3">
    <name type="scientific">Cupriavidus metallidurans (strain ATCC 43123 / DSM 2839 / NBRC 102507 / CH34)</name>
    <name type="common">Ralstonia metallidurans</name>
    <dbReference type="NCBI Taxonomy" id="266264"/>
    <lineage>
        <taxon>Bacteria</taxon>
        <taxon>Pseudomonadati</taxon>
        <taxon>Pseudomonadota</taxon>
        <taxon>Betaproteobacteria</taxon>
        <taxon>Burkholderiales</taxon>
        <taxon>Burkholderiaceae</taxon>
        <taxon>Cupriavidus</taxon>
    </lineage>
</organism>
<proteinExistence type="predicted"/>